<evidence type="ECO:0000256" key="1">
    <source>
        <dbReference type="SAM" id="MobiDB-lite"/>
    </source>
</evidence>
<dbReference type="PANTHER" id="PTHR46579:SF1">
    <property type="entry name" value="F5_8 TYPE C DOMAIN-CONTAINING PROTEIN"/>
    <property type="match status" value="1"/>
</dbReference>
<reference evidence="2" key="1">
    <citation type="submission" date="2020-04" db="EMBL/GenBank/DDBJ databases">
        <title>Analysis of mating type loci in Filobasidium floriforme.</title>
        <authorList>
            <person name="Nowrousian M."/>
        </authorList>
    </citation>
    <scope>NUCLEOTIDE SEQUENCE</scope>
    <source>
        <strain evidence="2">CBS 6242</strain>
    </source>
</reference>
<keyword evidence="3" id="KW-1185">Reference proteome</keyword>
<evidence type="ECO:0000313" key="2">
    <source>
        <dbReference type="EMBL" id="KAG7531803.1"/>
    </source>
</evidence>
<dbReference type="EMBL" id="JABELV010000082">
    <property type="protein sequence ID" value="KAG7531803.1"/>
    <property type="molecule type" value="Genomic_DNA"/>
</dbReference>
<gene>
    <name evidence="2" type="ORF">FFLO_04108</name>
</gene>
<comment type="caution">
    <text evidence="2">The sequence shown here is derived from an EMBL/GenBank/DDBJ whole genome shotgun (WGS) entry which is preliminary data.</text>
</comment>
<dbReference type="AlphaFoldDB" id="A0A8K0JJH6"/>
<feature type="region of interest" description="Disordered" evidence="1">
    <location>
        <begin position="551"/>
        <end position="578"/>
    </location>
</feature>
<feature type="compositionally biased region" description="Basic and acidic residues" evidence="1">
    <location>
        <begin position="568"/>
        <end position="578"/>
    </location>
</feature>
<accession>A0A8K0JJH6</accession>
<sequence length="578" mass="64511">MVVARLLLTVADLPATKKLIGAVSHAHGIHPCHHCGVYNGDLSSPIAYDWRALPPKLLSPKALLGEAFRHEDTRTSAQARLIEDTYGVRYSVLNKLIGMEHSKSAPLDHLHNLYLGLVKSFINILTQNDMFEGDIEGRSRAEVFSSIFNQAQYPGHLGKLPSGVTKQMMSGKAAGLKADQWKRVSQLLVHALSKPRRSDEADIPFKRNRKLWFGAAVSLCSGIRVLDSHKISLSDAEAATEDLAICARTMISLGAKLTINWHNAMHYPLHVKLFGPIGGYSTWALERNNGSLSRVKHNMKEKDIPSTLLRAWLREALLAAVLHNPAPDISATERAAIELLLADRLTTLGTVMLNEILIRRNITARLPPPMKISPVNLKKYPAAYECLLAYVQLHHPEYDFVGRITVGDRRPCLPVTSERYLLHTHVVHQGFKFCSALYNRTVRDQYALACLEDEASRELVQVRLFLSATLVVKNRPDLELRLALVDKFQKGVPDQAWGYRSIDLGYRIYHDRHEAGGPLFIPIAALQASVIVSKFDQLITCVSCDREGQEPEFWLDSDDPQADALGLEDARGETDDET</sequence>
<evidence type="ECO:0000313" key="3">
    <source>
        <dbReference type="Proteomes" id="UP000812966"/>
    </source>
</evidence>
<proteinExistence type="predicted"/>
<dbReference type="PANTHER" id="PTHR46579">
    <property type="entry name" value="F5/8 TYPE C DOMAIN-CONTAINING PROTEIN-RELATED"/>
    <property type="match status" value="1"/>
</dbReference>
<dbReference type="Proteomes" id="UP000812966">
    <property type="component" value="Unassembled WGS sequence"/>
</dbReference>
<protein>
    <submittedName>
        <fullName evidence="2">Uncharacterized protein</fullName>
    </submittedName>
</protein>
<name>A0A8K0JJH6_9TREE</name>
<organism evidence="2 3">
    <name type="scientific">Filobasidium floriforme</name>
    <dbReference type="NCBI Taxonomy" id="5210"/>
    <lineage>
        <taxon>Eukaryota</taxon>
        <taxon>Fungi</taxon>
        <taxon>Dikarya</taxon>
        <taxon>Basidiomycota</taxon>
        <taxon>Agaricomycotina</taxon>
        <taxon>Tremellomycetes</taxon>
        <taxon>Filobasidiales</taxon>
        <taxon>Filobasidiaceae</taxon>
        <taxon>Filobasidium</taxon>
    </lineage>
</organism>